<evidence type="ECO:0000313" key="2">
    <source>
        <dbReference type="EMBL" id="QHJ00965.1"/>
    </source>
</evidence>
<feature type="domain" description="GST N-terminal" evidence="1">
    <location>
        <begin position="3"/>
        <end position="84"/>
    </location>
</feature>
<reference evidence="2 3" key="1">
    <citation type="submission" date="2020-01" db="EMBL/GenBank/DDBJ databases">
        <title>Genome sequencing of strain KACC 21265.</title>
        <authorList>
            <person name="Heo J."/>
            <person name="Kim S.-J."/>
            <person name="Kim J.-S."/>
            <person name="Hong S.-B."/>
            <person name="Kwon S.-W."/>
        </authorList>
    </citation>
    <scope>NUCLEOTIDE SEQUENCE [LARGE SCALE GENOMIC DNA]</scope>
    <source>
        <strain evidence="2 3">KACC 21265</strain>
    </source>
</reference>
<dbReference type="CDD" id="cd00570">
    <property type="entry name" value="GST_N_family"/>
    <property type="match status" value="1"/>
</dbReference>
<accession>A0A857JAD7</accession>
<dbReference type="AlphaFoldDB" id="A0A857JAD7"/>
<dbReference type="NCBIfam" id="NF011693">
    <property type="entry name" value="PRK15113.1"/>
    <property type="match status" value="1"/>
</dbReference>
<dbReference type="Gene3D" id="1.20.1050.10">
    <property type="match status" value="1"/>
</dbReference>
<dbReference type="GO" id="GO:0016034">
    <property type="term" value="F:maleylacetoacetate isomerase activity"/>
    <property type="evidence" value="ECO:0007669"/>
    <property type="project" value="TreeGrafter"/>
</dbReference>
<dbReference type="EMBL" id="CP047650">
    <property type="protein sequence ID" value="QHJ00965.1"/>
    <property type="molecule type" value="Genomic_DNA"/>
</dbReference>
<sequence length="206" mass="23031">MTLHLHVDSRFTSPYALSVYVALREKGLPFTLSTVDLARDEQHARAFAESSLTQRVPTLTDGDFTLSESSAIVEYLEEAYPQTPVYPRELQARARARQVQAWLRSDLMSIREERSTEGVFYTPVTAPLSPAGLAAVAKLYAGASALLAHGGPHLFGEWCIADTDLAVMLNRLLRHGDAMPERLAEYVRGQWRKESVQAWVVLSRMK</sequence>
<dbReference type="SUPFAM" id="SSF52833">
    <property type="entry name" value="Thioredoxin-like"/>
    <property type="match status" value="1"/>
</dbReference>
<dbReference type="InterPro" id="IPR036249">
    <property type="entry name" value="Thioredoxin-like_sf"/>
</dbReference>
<proteinExistence type="predicted"/>
<dbReference type="GO" id="GO:0004364">
    <property type="term" value="F:glutathione transferase activity"/>
    <property type="evidence" value="ECO:0007669"/>
    <property type="project" value="UniProtKB-EC"/>
</dbReference>
<gene>
    <name evidence="2" type="ORF">GT347_25040</name>
</gene>
<dbReference type="Gene3D" id="3.40.30.10">
    <property type="entry name" value="Glutaredoxin"/>
    <property type="match status" value="1"/>
</dbReference>
<dbReference type="GO" id="GO:0006559">
    <property type="term" value="P:L-phenylalanine catabolic process"/>
    <property type="evidence" value="ECO:0007669"/>
    <property type="project" value="TreeGrafter"/>
</dbReference>
<dbReference type="InterPro" id="IPR034338">
    <property type="entry name" value="GST_4_C"/>
</dbReference>
<dbReference type="SFLD" id="SFLDG00358">
    <property type="entry name" value="Main_(cytGST)"/>
    <property type="match status" value="1"/>
</dbReference>
<dbReference type="Pfam" id="PF14834">
    <property type="entry name" value="GST_C_4"/>
    <property type="match status" value="1"/>
</dbReference>
<dbReference type="SUPFAM" id="SSF47616">
    <property type="entry name" value="GST C-terminal domain-like"/>
    <property type="match status" value="1"/>
</dbReference>
<dbReference type="GO" id="GO:0006749">
    <property type="term" value="P:glutathione metabolic process"/>
    <property type="evidence" value="ECO:0007669"/>
    <property type="project" value="TreeGrafter"/>
</dbReference>
<dbReference type="InterPro" id="IPR004045">
    <property type="entry name" value="Glutathione_S-Trfase_N"/>
</dbReference>
<keyword evidence="3" id="KW-1185">Reference proteome</keyword>
<dbReference type="KEGG" id="xyk:GT347_25040"/>
<dbReference type="InterPro" id="IPR040079">
    <property type="entry name" value="Glutathione_S-Trfase"/>
</dbReference>
<dbReference type="SFLD" id="SFLDS00019">
    <property type="entry name" value="Glutathione_Transferase_(cytos"/>
    <property type="match status" value="1"/>
</dbReference>
<dbReference type="Pfam" id="PF13417">
    <property type="entry name" value="GST_N_3"/>
    <property type="match status" value="1"/>
</dbReference>
<dbReference type="PROSITE" id="PS50404">
    <property type="entry name" value="GST_NTER"/>
    <property type="match status" value="1"/>
</dbReference>
<dbReference type="InterPro" id="IPR036282">
    <property type="entry name" value="Glutathione-S-Trfase_C_sf"/>
</dbReference>
<dbReference type="PANTHER" id="PTHR42673:SF21">
    <property type="entry name" value="GLUTATHIONE S-TRANSFERASE YFCF"/>
    <property type="match status" value="1"/>
</dbReference>
<organism evidence="2 3">
    <name type="scientific">Xylophilus rhododendri</name>
    <dbReference type="NCBI Taxonomy" id="2697032"/>
    <lineage>
        <taxon>Bacteria</taxon>
        <taxon>Pseudomonadati</taxon>
        <taxon>Pseudomonadota</taxon>
        <taxon>Betaproteobacteria</taxon>
        <taxon>Burkholderiales</taxon>
        <taxon>Xylophilus</taxon>
    </lineage>
</organism>
<dbReference type="PANTHER" id="PTHR42673">
    <property type="entry name" value="MALEYLACETOACETATE ISOMERASE"/>
    <property type="match status" value="1"/>
</dbReference>
<dbReference type="RefSeq" id="WP_160554774.1">
    <property type="nucleotide sequence ID" value="NZ_CP047650.1"/>
</dbReference>
<protein>
    <submittedName>
        <fullName evidence="2">Glutathione transferase</fullName>
        <ecNumber evidence="2">2.5.1.18</ecNumber>
    </submittedName>
</protein>
<dbReference type="CDD" id="cd03195">
    <property type="entry name" value="GST_C_4"/>
    <property type="match status" value="1"/>
</dbReference>
<dbReference type="Proteomes" id="UP000464787">
    <property type="component" value="Chromosome"/>
</dbReference>
<dbReference type="EC" id="2.5.1.18" evidence="2"/>
<evidence type="ECO:0000313" key="3">
    <source>
        <dbReference type="Proteomes" id="UP000464787"/>
    </source>
</evidence>
<name>A0A857JAD7_9BURK</name>
<evidence type="ECO:0000259" key="1">
    <source>
        <dbReference type="PROSITE" id="PS50404"/>
    </source>
</evidence>
<keyword evidence="2" id="KW-0808">Transferase</keyword>